<accession>A0AAV7SL09</accession>
<dbReference type="EMBL" id="JANPWB010000008">
    <property type="protein sequence ID" value="KAJ1164782.1"/>
    <property type="molecule type" value="Genomic_DNA"/>
</dbReference>
<dbReference type="Proteomes" id="UP001066276">
    <property type="component" value="Chromosome 4_2"/>
</dbReference>
<feature type="non-terminal residue" evidence="1">
    <location>
        <position position="1"/>
    </location>
</feature>
<gene>
    <name evidence="1" type="ORF">NDU88_005216</name>
</gene>
<evidence type="ECO:0000313" key="1">
    <source>
        <dbReference type="EMBL" id="KAJ1164782.1"/>
    </source>
</evidence>
<name>A0AAV7SL09_PLEWA</name>
<reference evidence="1" key="1">
    <citation type="journal article" date="2022" name="bioRxiv">
        <title>Sequencing and chromosome-scale assembly of the giantPleurodeles waltlgenome.</title>
        <authorList>
            <person name="Brown T."/>
            <person name="Elewa A."/>
            <person name="Iarovenko S."/>
            <person name="Subramanian E."/>
            <person name="Araus A.J."/>
            <person name="Petzold A."/>
            <person name="Susuki M."/>
            <person name="Suzuki K.-i.T."/>
            <person name="Hayashi T."/>
            <person name="Toyoda A."/>
            <person name="Oliveira C."/>
            <person name="Osipova E."/>
            <person name="Leigh N.D."/>
            <person name="Simon A."/>
            <person name="Yun M.H."/>
        </authorList>
    </citation>
    <scope>NUCLEOTIDE SEQUENCE</scope>
    <source>
        <strain evidence="1">20211129_DDA</strain>
        <tissue evidence="1">Liver</tissue>
    </source>
</reference>
<dbReference type="AlphaFoldDB" id="A0AAV7SL09"/>
<proteinExistence type="predicted"/>
<evidence type="ECO:0000313" key="2">
    <source>
        <dbReference type="Proteomes" id="UP001066276"/>
    </source>
</evidence>
<sequence length="49" mass="5408">IDLFLIPALDVPRVTAVELLPHGVSDHAPLLLRLDDADAGRRPVWRLNA</sequence>
<protein>
    <submittedName>
        <fullName evidence="1">Uncharacterized protein</fullName>
    </submittedName>
</protein>
<feature type="non-terminal residue" evidence="1">
    <location>
        <position position="49"/>
    </location>
</feature>
<keyword evidence="2" id="KW-1185">Reference proteome</keyword>
<organism evidence="1 2">
    <name type="scientific">Pleurodeles waltl</name>
    <name type="common">Iberian ribbed newt</name>
    <dbReference type="NCBI Taxonomy" id="8319"/>
    <lineage>
        <taxon>Eukaryota</taxon>
        <taxon>Metazoa</taxon>
        <taxon>Chordata</taxon>
        <taxon>Craniata</taxon>
        <taxon>Vertebrata</taxon>
        <taxon>Euteleostomi</taxon>
        <taxon>Amphibia</taxon>
        <taxon>Batrachia</taxon>
        <taxon>Caudata</taxon>
        <taxon>Salamandroidea</taxon>
        <taxon>Salamandridae</taxon>
        <taxon>Pleurodelinae</taxon>
        <taxon>Pleurodeles</taxon>
    </lineage>
</organism>
<comment type="caution">
    <text evidence="1">The sequence shown here is derived from an EMBL/GenBank/DDBJ whole genome shotgun (WGS) entry which is preliminary data.</text>
</comment>